<protein>
    <submittedName>
        <fullName evidence="1">Uncharacterized protein</fullName>
    </submittedName>
</protein>
<reference evidence="1" key="1">
    <citation type="submission" date="2023-04" db="EMBL/GenBank/DDBJ databases">
        <title>Draft Genome sequencing of Naganishia species isolated from polar environments using Oxford Nanopore Technology.</title>
        <authorList>
            <person name="Leo P."/>
            <person name="Venkateswaran K."/>
        </authorList>
    </citation>
    <scope>NUCLEOTIDE SEQUENCE</scope>
    <source>
        <strain evidence="1">MNA-CCFEE 5262</strain>
    </source>
</reference>
<comment type="caution">
    <text evidence="1">The sequence shown here is derived from an EMBL/GenBank/DDBJ whole genome shotgun (WGS) entry which is preliminary data.</text>
</comment>
<name>A0ACC2VSV6_9TREE</name>
<dbReference type="Proteomes" id="UP001230649">
    <property type="component" value="Unassembled WGS sequence"/>
</dbReference>
<proteinExistence type="predicted"/>
<accession>A0ACC2VSV6</accession>
<sequence>MRSSVLSSAAARYISSKTSLMARHAASVPKLAVFYQATAPPSFGGVVKPRKETGYRDSCADIAVAISKLKNSASNTDGLELVLPNHDNGALPSETDDAAWSFPDTEEGIKDALARGANTLWLNTVIHRKHPLFGLYTPVLDGTTSSGIRFVGQLPEHSEDYDDKAVVNPWLAKVDETKTLTDGFPKSLVLSQEATSTQEGFDSGMKRIEHELGLPCVLKPIRGRGSHGVAVVHNEEELRQHSAKLFKECPEILAEEFLTGEEITIAIMPPGKFDEPVGIKATHWTLPIVIRSQHVNDITPYNGVQPVAENSAAITPEQYAKDKAEYSKVEERVRRAGEIMGTRAVGRIDCRRNQQGEFKLFDVNMKPNATGPGRPGRENQTSLVGMAAQAMGWDYPTLLVNLIRAATPLKSIKS</sequence>
<evidence type="ECO:0000313" key="2">
    <source>
        <dbReference type="Proteomes" id="UP001230649"/>
    </source>
</evidence>
<organism evidence="1 2">
    <name type="scientific">Naganishia adeliensis</name>
    <dbReference type="NCBI Taxonomy" id="92952"/>
    <lineage>
        <taxon>Eukaryota</taxon>
        <taxon>Fungi</taxon>
        <taxon>Dikarya</taxon>
        <taxon>Basidiomycota</taxon>
        <taxon>Agaricomycotina</taxon>
        <taxon>Tremellomycetes</taxon>
        <taxon>Filobasidiales</taxon>
        <taxon>Filobasidiaceae</taxon>
        <taxon>Naganishia</taxon>
    </lineage>
</organism>
<dbReference type="EMBL" id="JASBWS010000067">
    <property type="protein sequence ID" value="KAJ9101982.1"/>
    <property type="molecule type" value="Genomic_DNA"/>
</dbReference>
<evidence type="ECO:0000313" key="1">
    <source>
        <dbReference type="EMBL" id="KAJ9101982.1"/>
    </source>
</evidence>
<keyword evidence="2" id="KW-1185">Reference proteome</keyword>
<gene>
    <name evidence="1" type="ORF">QFC20_005131</name>
</gene>